<gene>
    <name evidence="3" type="ORF">UFOPK3472_03319</name>
</gene>
<dbReference type="Gene3D" id="3.40.50.1110">
    <property type="entry name" value="SGNH hydrolase"/>
    <property type="match status" value="1"/>
</dbReference>
<dbReference type="Pfam" id="PF13472">
    <property type="entry name" value="Lipase_GDSL_2"/>
    <property type="match status" value="1"/>
</dbReference>
<feature type="domain" description="SGNH hydrolase-type esterase" evidence="2">
    <location>
        <begin position="59"/>
        <end position="219"/>
    </location>
</feature>
<evidence type="ECO:0000259" key="2">
    <source>
        <dbReference type="Pfam" id="PF13472"/>
    </source>
</evidence>
<keyword evidence="1" id="KW-0812">Transmembrane</keyword>
<dbReference type="CDD" id="cd00229">
    <property type="entry name" value="SGNH_hydrolase"/>
    <property type="match status" value="1"/>
</dbReference>
<dbReference type="SUPFAM" id="SSF52266">
    <property type="entry name" value="SGNH hydrolase"/>
    <property type="match status" value="1"/>
</dbReference>
<protein>
    <submittedName>
        <fullName evidence="3">Unannotated protein</fullName>
    </submittedName>
</protein>
<organism evidence="3">
    <name type="scientific">freshwater metagenome</name>
    <dbReference type="NCBI Taxonomy" id="449393"/>
    <lineage>
        <taxon>unclassified sequences</taxon>
        <taxon>metagenomes</taxon>
        <taxon>ecological metagenomes</taxon>
    </lineage>
</organism>
<dbReference type="EMBL" id="CAFBLX010000316">
    <property type="protein sequence ID" value="CAB4915946.1"/>
    <property type="molecule type" value="Genomic_DNA"/>
</dbReference>
<dbReference type="AlphaFoldDB" id="A0A6J7HAL7"/>
<evidence type="ECO:0000313" key="3">
    <source>
        <dbReference type="EMBL" id="CAB4915946.1"/>
    </source>
</evidence>
<sequence>MPDRRAALSSRFRLGRPAANVAVVVALVAAIALVVAAVVRDDAPAPTVTAVDTSLKISVVGDSYSRGLPDTVVWPTLAAESTGWSVNNVSIFSAGYVATDGNGSFADQIDAAVADNPDVVFVVGGINDVGKPPELITQRAIDTLGELARRAPGAKLVVMGPIWHEIPVPEAAAVIDDSVRAAADMLRLPYLSVVSEDWLVPEGMIQEDGIHPTEAGQRVLAQQIVASLEQTGVPFV</sequence>
<dbReference type="InterPro" id="IPR051532">
    <property type="entry name" value="Ester_Hydrolysis_Enzymes"/>
</dbReference>
<name>A0A6J7HAL7_9ZZZZ</name>
<dbReference type="PANTHER" id="PTHR30383">
    <property type="entry name" value="THIOESTERASE 1/PROTEASE 1/LYSOPHOSPHOLIPASE L1"/>
    <property type="match status" value="1"/>
</dbReference>
<keyword evidence="1" id="KW-1133">Transmembrane helix</keyword>
<keyword evidence="1" id="KW-0472">Membrane</keyword>
<proteinExistence type="predicted"/>
<dbReference type="InterPro" id="IPR036514">
    <property type="entry name" value="SGNH_hydro_sf"/>
</dbReference>
<evidence type="ECO:0000256" key="1">
    <source>
        <dbReference type="SAM" id="Phobius"/>
    </source>
</evidence>
<reference evidence="3" key="1">
    <citation type="submission" date="2020-05" db="EMBL/GenBank/DDBJ databases">
        <authorList>
            <person name="Chiriac C."/>
            <person name="Salcher M."/>
            <person name="Ghai R."/>
            <person name="Kavagutti S V."/>
        </authorList>
    </citation>
    <scope>NUCLEOTIDE SEQUENCE</scope>
</reference>
<accession>A0A6J7HAL7</accession>
<feature type="transmembrane region" description="Helical" evidence="1">
    <location>
        <begin position="21"/>
        <end position="39"/>
    </location>
</feature>
<dbReference type="InterPro" id="IPR013830">
    <property type="entry name" value="SGNH_hydro"/>
</dbReference>